<dbReference type="Proteomes" id="UP000646426">
    <property type="component" value="Unassembled WGS sequence"/>
</dbReference>
<keyword evidence="1" id="KW-0812">Transmembrane</keyword>
<feature type="transmembrane region" description="Helical" evidence="1">
    <location>
        <begin position="153"/>
        <end position="175"/>
    </location>
</feature>
<dbReference type="Pfam" id="PF02517">
    <property type="entry name" value="Rce1-like"/>
    <property type="match status" value="1"/>
</dbReference>
<keyword evidence="4" id="KW-1185">Reference proteome</keyword>
<keyword evidence="1" id="KW-1133">Transmembrane helix</keyword>
<dbReference type="AlphaFoldDB" id="A0A918SYC4"/>
<feature type="transmembrane region" description="Helical" evidence="1">
    <location>
        <begin position="75"/>
        <end position="96"/>
    </location>
</feature>
<feature type="domain" description="CAAX prenyl protease 2/Lysostaphin resistance protein A-like" evidence="2">
    <location>
        <begin position="117"/>
        <end position="220"/>
    </location>
</feature>
<reference evidence="3" key="2">
    <citation type="submission" date="2020-09" db="EMBL/GenBank/DDBJ databases">
        <authorList>
            <person name="Sun Q."/>
            <person name="Kim S."/>
        </authorList>
    </citation>
    <scope>NUCLEOTIDE SEQUENCE</scope>
    <source>
        <strain evidence="3">KCTC 23077</strain>
    </source>
</reference>
<evidence type="ECO:0000313" key="4">
    <source>
        <dbReference type="Proteomes" id="UP000646426"/>
    </source>
</evidence>
<feature type="transmembrane region" description="Helical" evidence="1">
    <location>
        <begin position="34"/>
        <end position="55"/>
    </location>
</feature>
<keyword evidence="1" id="KW-0472">Membrane</keyword>
<accession>A0A918SYC4</accession>
<dbReference type="GO" id="GO:0080120">
    <property type="term" value="P:CAAX-box protein maturation"/>
    <property type="evidence" value="ECO:0007669"/>
    <property type="project" value="UniProtKB-ARBA"/>
</dbReference>
<reference evidence="3" key="1">
    <citation type="journal article" date="2014" name="Int. J. Syst. Evol. Microbiol.">
        <title>Complete genome sequence of Corynebacterium casei LMG S-19264T (=DSM 44701T), isolated from a smear-ripened cheese.</title>
        <authorList>
            <consortium name="US DOE Joint Genome Institute (JGI-PGF)"/>
            <person name="Walter F."/>
            <person name="Albersmeier A."/>
            <person name="Kalinowski J."/>
            <person name="Ruckert C."/>
        </authorList>
    </citation>
    <scope>NUCLEOTIDE SEQUENCE</scope>
    <source>
        <strain evidence="3">KCTC 23077</strain>
    </source>
</reference>
<protein>
    <recommendedName>
        <fullName evidence="2">CAAX prenyl protease 2/Lysostaphin resistance protein A-like domain-containing protein</fullName>
    </recommendedName>
</protein>
<evidence type="ECO:0000259" key="2">
    <source>
        <dbReference type="Pfam" id="PF02517"/>
    </source>
</evidence>
<sequence>MVLLGLWCCTAALWVASPLFPLHALRELQGATGGWLSVTLTTAVGLGVVQLAIVFGPGRQTPLDVGWRPRAIVPALISTVALWALMHAGTLAWSLANGTALTPAPAWAAGAGVALGPVLAQLLGVALVEETVFRGYLWPQVVLRLRSVASARIAWVLGLLLSQAWFAALHVPVLLSRGLDGSALASTLLMLLFVGLVFACVYAATGNLWLAVGGHALGNTPTLLVTPQGPHPTMWLLAGLLAIVAVAWTRRVRAAMRSGQSAWMPDAARGAA</sequence>
<feature type="transmembrane region" description="Helical" evidence="1">
    <location>
        <begin position="232"/>
        <end position="249"/>
    </location>
</feature>
<feature type="transmembrane region" description="Helical" evidence="1">
    <location>
        <begin position="187"/>
        <end position="212"/>
    </location>
</feature>
<evidence type="ECO:0000313" key="3">
    <source>
        <dbReference type="EMBL" id="GHA78865.1"/>
    </source>
</evidence>
<dbReference type="EMBL" id="BMYD01000002">
    <property type="protein sequence ID" value="GHA78865.1"/>
    <property type="molecule type" value="Genomic_DNA"/>
</dbReference>
<proteinExistence type="predicted"/>
<dbReference type="InterPro" id="IPR003675">
    <property type="entry name" value="Rce1/LyrA-like_dom"/>
</dbReference>
<gene>
    <name evidence="3" type="ORF">GCM10007067_15350</name>
</gene>
<comment type="caution">
    <text evidence="3">The sequence shown here is derived from an EMBL/GenBank/DDBJ whole genome shotgun (WGS) entry which is preliminary data.</text>
</comment>
<evidence type="ECO:0000256" key="1">
    <source>
        <dbReference type="SAM" id="Phobius"/>
    </source>
</evidence>
<name>A0A918SYC4_9GAMM</name>
<dbReference type="GO" id="GO:0004175">
    <property type="term" value="F:endopeptidase activity"/>
    <property type="evidence" value="ECO:0007669"/>
    <property type="project" value="UniProtKB-ARBA"/>
</dbReference>
<organism evidence="3 4">
    <name type="scientific">Cognatilysobacter bugurensis</name>
    <dbReference type="NCBI Taxonomy" id="543356"/>
    <lineage>
        <taxon>Bacteria</taxon>
        <taxon>Pseudomonadati</taxon>
        <taxon>Pseudomonadota</taxon>
        <taxon>Gammaproteobacteria</taxon>
        <taxon>Lysobacterales</taxon>
        <taxon>Lysobacteraceae</taxon>
        <taxon>Cognatilysobacter</taxon>
    </lineage>
</organism>